<keyword evidence="2" id="KW-1185">Reference proteome</keyword>
<evidence type="ECO:0000313" key="2">
    <source>
        <dbReference type="Proteomes" id="UP000318483"/>
    </source>
</evidence>
<proteinExistence type="predicted"/>
<dbReference type="AlphaFoldDB" id="A0A5B8ITD4"/>
<gene>
    <name evidence="1" type="ORF">FPZ52_04150</name>
</gene>
<dbReference type="RefSeq" id="WP_146363996.1">
    <property type="nucleotide sequence ID" value="NZ_CP042261.1"/>
</dbReference>
<organism evidence="1 2">
    <name type="scientific">Qingshengfaniella alkalisoli</name>
    <dbReference type="NCBI Taxonomy" id="2599296"/>
    <lineage>
        <taxon>Bacteria</taxon>
        <taxon>Pseudomonadati</taxon>
        <taxon>Pseudomonadota</taxon>
        <taxon>Alphaproteobacteria</taxon>
        <taxon>Rhodobacterales</taxon>
        <taxon>Paracoccaceae</taxon>
        <taxon>Qingshengfaniella</taxon>
    </lineage>
</organism>
<sequence length="102" mass="10644">MTVSALRLTIPAAAMLVLVGCEPPAEVAPVDPAMKMAQMEDACKQAAATNFGQSPDNVFVYPAQENAGYYTVPGQYPPRSPVATGFICSFDDTGALTSVTLS</sequence>
<evidence type="ECO:0000313" key="1">
    <source>
        <dbReference type="EMBL" id="QDY68904.1"/>
    </source>
</evidence>
<protein>
    <recommendedName>
        <fullName evidence="3">Lipoprotein</fullName>
    </recommendedName>
</protein>
<dbReference type="EMBL" id="CP042261">
    <property type="protein sequence ID" value="QDY68904.1"/>
    <property type="molecule type" value="Genomic_DNA"/>
</dbReference>
<dbReference type="KEGG" id="lit:FPZ52_04150"/>
<dbReference type="PROSITE" id="PS51257">
    <property type="entry name" value="PROKAR_LIPOPROTEIN"/>
    <property type="match status" value="1"/>
</dbReference>
<dbReference type="Proteomes" id="UP000318483">
    <property type="component" value="Chromosome"/>
</dbReference>
<evidence type="ECO:0008006" key="3">
    <source>
        <dbReference type="Google" id="ProtNLM"/>
    </source>
</evidence>
<name>A0A5B8ITD4_9RHOB</name>
<reference evidence="1 2" key="1">
    <citation type="submission" date="2019-07" db="EMBL/GenBank/DDBJ databases">
        <title>Litoreibacter alkalisoli sp. nov., isolated from saline-alkaline soil.</title>
        <authorList>
            <person name="Wang S."/>
            <person name="Xu L."/>
            <person name="Xing Y.-T."/>
            <person name="Sun J.-Q."/>
        </authorList>
    </citation>
    <scope>NUCLEOTIDE SEQUENCE [LARGE SCALE GENOMIC DNA]</scope>
    <source>
        <strain evidence="1 2">LN3S51</strain>
    </source>
</reference>
<accession>A0A5B8ITD4</accession>